<keyword evidence="2 5" id="KW-0853">WD repeat</keyword>
<dbReference type="SMART" id="SM00320">
    <property type="entry name" value="WD40"/>
    <property type="match status" value="20"/>
</dbReference>
<keyword evidence="4" id="KW-0106">Calcium</keyword>
<sequence length="2353" mass="241820">MGQTLGKAGFCASSKPFINLSAAAVRKLFQSFQLSSDGWSLSPALFAAICGTISGDVAIEDMSAAANALFTSLDTDKNDIIDGLEALATLAMVSSMTPLEKMNFVFMCYDFDESGELTLDEMTLSLKSTVTGLCKISSIPIPTLADFELIAKLAFQAVDKPVDETISSKEFLSYISTNPTAASWVSAYDDLEADEALVTTVADLTLTGNLASEVAGAKNFTPVEPPVKFESSAPFLTTLEAAKPPPPPPVPEGEDPPPPPKPESTAAPNSSLSIEWVHGYSGSGRNNAFYSASSSIVYPAATVAVVYSPADEENERPEPTQQFFADAVTDLSAITLSSSKSITACGTSTGTVYLFDASTAATTAVLESVLPPQTAVAHLAFSQDDQLLAVVGADADNSLVIVSTATNTVLFTAKTGKSPVLGAAFSASNVDTLTIVSAGTNGVKPIVFYVKSKDVANTWAPKKGVFGSTAPCPLTCVASVGSKAMECVVTGTLSGDLLVWDGRNLKLTVPGAAAGAITCVNYSNGVLAVGSEDGMVKTFSISTSLVVAEVATIDLRATGNVFLVADTAVSSVCLNADKILVGTRGNELLELSLVGTPAEEGAEEGAPLPFPQIGDVLNGGPITSGHGTFDGVALTCLASNAASTEFATVGTDMKLFVWDAVSHKQVKSLSLDSPASCVTYSSDGGLIAVGYSDGPKKGTVSVFAPGAEDPTKLELKGSGNEGLGQAAITTVKFGPSYLAAATDSGAIYLYGLEANAETLAFPLTTKLEASATASAIYHMDISASGLEIVANLEDDVVYFQKPTEPEDAVFGLCTPFVNTEEKPGPEFATFSTPLYAGLQGIYGDNGSGSYTSVAKPKSVETVVAAADSNGVISLFPFPTSDFGAAGRSTFAGHSAGGGGLSSVAFTNEDAILLSAGRGDGCIFQWSFGPDEGYDSAIEAEIEAANQPPAEEEEVEEEEEEGFVKIEVDSCDDEDLAEKLDIDVEEFVSSAPSYEATDTFNAVLMPADAAGVIASRDLPSQDLSLKWIHGVSAQSTRNSVVYNDDGEIVYPAGAVCVVLNKAAGTQSHFLGHTDAVTCLTLGPDKKIAASGQIGTSPKVIVWDSITKQAKNTFTLPSTSYGISAVAFSADGSLLAVASQDAGHTIYVYSWKDGALKCQAKTGEGKILCLAFNDTGKQLVAGGVKTFSVVSIAGKNMSVKDGQFGSALGGRKVVTCACWAGGDFVLGTAAGKLYRLEGGRKLAGETEVFEKGHINCLTALEAPADPEASGYPAVVVAGEFGAVKILDEALGELKAFDLRILCPTSKSKVVRSACLNKDSRKLLVATKGSEIYEFSNPAGGEEEEEPKDINNGALIVGHSSDQLWGCAAHPVKNEVATCGDDKLVSLWDLDSNKVVRSIDVGDFARSCDYAPNGHLLAVGLGGVRNGGAIGSYEAPVFETKEEAEETEVGLGEEKKEAEEAEVIPTDPWLKTLYALGVKPREKEGSVLVLSLLEDEVRIVCANQDAAGYISDVKFSPDGNLLAAGSMDGNIYFYNCLKDFVLVGKTEGSSGLPVCHVDWSADSAFVMATNMRKNDAEVKFYSATEFSEVDADEEGVINASWDTWTSTLGKTTKGCFPNGGKDLSVVNSVCRSSGSNLVACGDVTGSLKIMKYPSLETGAAFKDFSAHSATGGVSKVVFSKSDSYVASIGAGDRCLCVWDVLVDEDEDEADKEYGLSDDSDYVVMAPLEVEESTVGSDEVQGSEEEKKDDGAAVELTWTEKLSGREGGFDTLDYEVQACYGVSPKAGFGYNVAGDAVYSCGGASVIYRGSEQKFTVFSGSDGGVKALVVSLDGRFGLVGDANGGVKIFDTSTGGKVISLTDGVSGGSGIAAVAFSADGKMCATVGSDTDHSLTVYSSPSGSWADGVTYAKSSNVSAAVSFVCFTEGAADGPHLVTGGFNHAMFWTLKGGNISSKKGKFGSEGSVQPLTCGTSVGAGKIVTGGVGGSLMEWDVATCTVARKIIAHTKCVTSVSSVAGGGCVTSGKDGFVKVFNDQLMNVSSFDVGGVCLGAGVDGKTTKLLAGMSSGGVNEVVVDSGYVGLLIDGAKGVWSKGDEGVRALGQGGRQSCAAGFDGGVLGGGGDGVVRKWTSGGGALPAGSFDCGAAVGTVAVGGNGICAVGLGSGVTDDSDVRTVEGTVLFLDVATMEGKGKAQKSTDGGYPTCSVFGSDSLCYVGMSGGSVQVFDSEKGSYEFTVNEDIGSKVISVDVSVDGGLVAIGGEGGQMKFFTPKGEEKSLEDGDAAEWVNGSFIYSAKYLGVGAGGVSAVRGGLVGTTGGAVCVGGGDVWAHSGAVEGVGAGGGMFYTSSGADNGVMVWGQK</sequence>
<proteinExistence type="inferred from homology"/>
<feature type="domain" description="EF-hand" evidence="7">
    <location>
        <begin position="97"/>
        <end position="132"/>
    </location>
</feature>
<feature type="repeat" description="WD" evidence="5">
    <location>
        <begin position="1507"/>
        <end position="1532"/>
    </location>
</feature>
<reference evidence="9" key="1">
    <citation type="journal article" date="2023" name="Commun. Biol.">
        <title>Genome analysis of Parmales, the sister group of diatoms, reveals the evolutionary specialization of diatoms from phago-mixotrophs to photoautotrophs.</title>
        <authorList>
            <person name="Ban H."/>
            <person name="Sato S."/>
            <person name="Yoshikawa S."/>
            <person name="Yamada K."/>
            <person name="Nakamura Y."/>
            <person name="Ichinomiya M."/>
            <person name="Sato N."/>
            <person name="Blanc-Mathieu R."/>
            <person name="Endo H."/>
            <person name="Kuwata A."/>
            <person name="Ogata H."/>
        </authorList>
    </citation>
    <scope>NUCLEOTIDE SEQUENCE [LARGE SCALE GENOMIC DNA]</scope>
    <source>
        <strain evidence="9">NIES 3699</strain>
    </source>
</reference>
<dbReference type="SUPFAM" id="SSF50998">
    <property type="entry name" value="Quinoprotein alcohol dehydrogenase-like"/>
    <property type="match status" value="2"/>
</dbReference>
<dbReference type="InterPro" id="IPR055442">
    <property type="entry name" value="Beta-prop_EML-like_2nd"/>
</dbReference>
<organism evidence="8 9">
    <name type="scientific">Triparma verrucosa</name>
    <dbReference type="NCBI Taxonomy" id="1606542"/>
    <lineage>
        <taxon>Eukaryota</taxon>
        <taxon>Sar</taxon>
        <taxon>Stramenopiles</taxon>
        <taxon>Ochrophyta</taxon>
        <taxon>Bolidophyceae</taxon>
        <taxon>Parmales</taxon>
        <taxon>Triparmaceae</taxon>
        <taxon>Triparma</taxon>
    </lineage>
</organism>
<comment type="caution">
    <text evidence="8">The sequence shown here is derived from an EMBL/GenBank/DDBJ whole genome shotgun (WGS) entry which is preliminary data.</text>
</comment>
<protein>
    <recommendedName>
        <fullName evidence="7">EF-hand domain-containing protein</fullName>
    </recommendedName>
</protein>
<evidence type="ECO:0000259" key="7">
    <source>
        <dbReference type="PROSITE" id="PS50222"/>
    </source>
</evidence>
<dbReference type="SUPFAM" id="SSF47473">
    <property type="entry name" value="EF-hand"/>
    <property type="match status" value="1"/>
</dbReference>
<feature type="repeat" description="WD" evidence="5">
    <location>
        <begin position="1373"/>
        <end position="1395"/>
    </location>
</feature>
<feature type="region of interest" description="Disordered" evidence="6">
    <location>
        <begin position="238"/>
        <end position="269"/>
    </location>
</feature>
<dbReference type="InterPro" id="IPR002048">
    <property type="entry name" value="EF_hand_dom"/>
</dbReference>
<keyword evidence="3" id="KW-0677">Repeat</keyword>
<dbReference type="GO" id="GO:0008017">
    <property type="term" value="F:microtubule binding"/>
    <property type="evidence" value="ECO:0007669"/>
    <property type="project" value="TreeGrafter"/>
</dbReference>
<dbReference type="InterPro" id="IPR011047">
    <property type="entry name" value="Quinoprotein_ADH-like_sf"/>
</dbReference>
<dbReference type="InterPro" id="IPR005108">
    <property type="entry name" value="HELP"/>
</dbReference>
<gene>
    <name evidence="8" type="ORF">TrVE_jg8372</name>
</gene>
<dbReference type="PROSITE" id="PS50222">
    <property type="entry name" value="EF_HAND_2"/>
    <property type="match status" value="1"/>
</dbReference>
<dbReference type="Pfam" id="PF23414">
    <property type="entry name" value="Beta-prop_EML_2"/>
    <property type="match status" value="2"/>
</dbReference>
<dbReference type="InterPro" id="IPR015943">
    <property type="entry name" value="WD40/YVTN_repeat-like_dom_sf"/>
</dbReference>
<dbReference type="PANTHER" id="PTHR13720">
    <property type="entry name" value="WD-40 REPEAT PROTEIN"/>
    <property type="match status" value="1"/>
</dbReference>
<dbReference type="InterPro" id="IPR036322">
    <property type="entry name" value="WD40_repeat_dom_sf"/>
</dbReference>
<dbReference type="Pfam" id="PF03451">
    <property type="entry name" value="HELP"/>
    <property type="match status" value="2"/>
</dbReference>
<feature type="compositionally biased region" description="Pro residues" evidence="6">
    <location>
        <begin position="243"/>
        <end position="262"/>
    </location>
</feature>
<dbReference type="EMBL" id="BRXX01000360">
    <property type="protein sequence ID" value="GMI07191.1"/>
    <property type="molecule type" value="Genomic_DNA"/>
</dbReference>
<name>A0A9W7CJA1_9STRA</name>
<dbReference type="GO" id="GO:0005509">
    <property type="term" value="F:calcium ion binding"/>
    <property type="evidence" value="ECO:0007669"/>
    <property type="project" value="InterPro"/>
</dbReference>
<dbReference type="InterPro" id="IPR011992">
    <property type="entry name" value="EF-hand-dom_pair"/>
</dbReference>
<dbReference type="InterPro" id="IPR001680">
    <property type="entry name" value="WD40_rpt"/>
</dbReference>
<keyword evidence="9" id="KW-1185">Reference proteome</keyword>
<evidence type="ECO:0000256" key="4">
    <source>
        <dbReference type="ARBA" id="ARBA00022837"/>
    </source>
</evidence>
<dbReference type="InterPro" id="IPR055439">
    <property type="entry name" value="Beta-prop_EML_1st"/>
</dbReference>
<evidence type="ECO:0000256" key="6">
    <source>
        <dbReference type="SAM" id="MobiDB-lite"/>
    </source>
</evidence>
<dbReference type="PANTHER" id="PTHR13720:SF33">
    <property type="entry name" value="HELP DOMAIN-CONTAINING PROTEIN"/>
    <property type="match status" value="1"/>
</dbReference>
<evidence type="ECO:0000313" key="9">
    <source>
        <dbReference type="Proteomes" id="UP001165160"/>
    </source>
</evidence>
<evidence type="ECO:0000256" key="3">
    <source>
        <dbReference type="ARBA" id="ARBA00022737"/>
    </source>
</evidence>
<dbReference type="Gene3D" id="1.10.238.10">
    <property type="entry name" value="EF-hand"/>
    <property type="match status" value="1"/>
</dbReference>
<dbReference type="Proteomes" id="UP001165160">
    <property type="component" value="Unassembled WGS sequence"/>
</dbReference>
<evidence type="ECO:0000256" key="5">
    <source>
        <dbReference type="PROSITE-ProRule" id="PRU00221"/>
    </source>
</evidence>
<comment type="similarity">
    <text evidence="1">Belongs to the WD repeat EMAP family.</text>
</comment>
<dbReference type="PROSITE" id="PS50082">
    <property type="entry name" value="WD_REPEATS_2"/>
    <property type="match status" value="2"/>
</dbReference>
<dbReference type="Gene3D" id="2.130.10.10">
    <property type="entry name" value="YVTN repeat-like/Quinoprotein amine dehydrogenase"/>
    <property type="match status" value="6"/>
</dbReference>
<dbReference type="SUPFAM" id="SSF50978">
    <property type="entry name" value="WD40 repeat-like"/>
    <property type="match status" value="3"/>
</dbReference>
<accession>A0A9W7CJA1</accession>
<dbReference type="Pfam" id="PF23409">
    <property type="entry name" value="Beta-prop_EML"/>
    <property type="match status" value="1"/>
</dbReference>
<evidence type="ECO:0000313" key="8">
    <source>
        <dbReference type="EMBL" id="GMI07191.1"/>
    </source>
</evidence>
<evidence type="ECO:0000256" key="1">
    <source>
        <dbReference type="ARBA" id="ARBA00006489"/>
    </source>
</evidence>
<dbReference type="InterPro" id="IPR018247">
    <property type="entry name" value="EF_Hand_1_Ca_BS"/>
</dbReference>
<dbReference type="InterPro" id="IPR050630">
    <property type="entry name" value="WD_repeat_EMAP"/>
</dbReference>
<dbReference type="PROSITE" id="PS00018">
    <property type="entry name" value="EF_HAND_1"/>
    <property type="match status" value="1"/>
</dbReference>
<evidence type="ECO:0000256" key="2">
    <source>
        <dbReference type="ARBA" id="ARBA00022574"/>
    </source>
</evidence>